<evidence type="ECO:0000256" key="11">
    <source>
        <dbReference type="SAM" id="Phobius"/>
    </source>
</evidence>
<feature type="transmembrane region" description="Helical" evidence="11">
    <location>
        <begin position="104"/>
        <end position="126"/>
    </location>
</feature>
<evidence type="ECO:0000256" key="8">
    <source>
        <dbReference type="ARBA" id="ARBA00023136"/>
    </source>
</evidence>
<dbReference type="GO" id="GO:0004222">
    <property type="term" value="F:metalloendopeptidase activity"/>
    <property type="evidence" value="ECO:0007669"/>
    <property type="project" value="InterPro"/>
</dbReference>
<evidence type="ECO:0000256" key="9">
    <source>
        <dbReference type="ARBA" id="ARBA00032658"/>
    </source>
</evidence>
<evidence type="ECO:0000313" key="13">
    <source>
        <dbReference type="Proteomes" id="UP000038045"/>
    </source>
</evidence>
<keyword evidence="13" id="KW-1185">Reference proteome</keyword>
<organism evidence="13 14">
    <name type="scientific">Parastrongyloides trichosuri</name>
    <name type="common">Possum-specific nematode worm</name>
    <dbReference type="NCBI Taxonomy" id="131310"/>
    <lineage>
        <taxon>Eukaryota</taxon>
        <taxon>Metazoa</taxon>
        <taxon>Ecdysozoa</taxon>
        <taxon>Nematoda</taxon>
        <taxon>Chromadorea</taxon>
        <taxon>Rhabditida</taxon>
        <taxon>Tylenchina</taxon>
        <taxon>Panagrolaimomorpha</taxon>
        <taxon>Strongyloidoidea</taxon>
        <taxon>Strongyloididae</taxon>
        <taxon>Parastrongyloides</taxon>
    </lineage>
</organism>
<feature type="domain" description="Peptidase M50" evidence="12">
    <location>
        <begin position="46"/>
        <end position="423"/>
    </location>
</feature>
<keyword evidence="6 11" id="KW-0812">Transmembrane</keyword>
<dbReference type="SUPFAM" id="SSF50156">
    <property type="entry name" value="PDZ domain-like"/>
    <property type="match status" value="1"/>
</dbReference>
<dbReference type="EC" id="3.4.24.85" evidence="4"/>
<dbReference type="InterPro" id="IPR036034">
    <property type="entry name" value="PDZ_sf"/>
</dbReference>
<dbReference type="InterPro" id="IPR001193">
    <property type="entry name" value="MBTPS2"/>
</dbReference>
<proteinExistence type="inferred from homology"/>
<evidence type="ECO:0000256" key="4">
    <source>
        <dbReference type="ARBA" id="ARBA00012347"/>
    </source>
</evidence>
<reference evidence="14" key="1">
    <citation type="submission" date="2017-02" db="UniProtKB">
        <authorList>
            <consortium name="WormBaseParasite"/>
        </authorList>
    </citation>
    <scope>IDENTIFICATION</scope>
</reference>
<dbReference type="PANTHER" id="PTHR13325">
    <property type="entry name" value="PROTEASE M50 MEMBRANE-BOUND TRANSCRIPTION FACTOR SITE 2 PROTEASE"/>
    <property type="match status" value="1"/>
</dbReference>
<dbReference type="GO" id="GO:0031293">
    <property type="term" value="P:membrane protein intracellular domain proteolysis"/>
    <property type="evidence" value="ECO:0007669"/>
    <property type="project" value="TreeGrafter"/>
</dbReference>
<dbReference type="GO" id="GO:1905897">
    <property type="term" value="P:regulation of response to endoplasmic reticulum stress"/>
    <property type="evidence" value="ECO:0007669"/>
    <property type="project" value="TreeGrafter"/>
</dbReference>
<comment type="similarity">
    <text evidence="3">Belongs to the peptidase M50A family.</text>
</comment>
<dbReference type="GO" id="GO:0016020">
    <property type="term" value="C:membrane"/>
    <property type="evidence" value="ECO:0007669"/>
    <property type="project" value="InterPro"/>
</dbReference>
<feature type="transmembrane region" description="Helical" evidence="11">
    <location>
        <begin position="419"/>
        <end position="444"/>
    </location>
</feature>
<dbReference type="WBParaSite" id="PTRK_0000990700.1">
    <property type="protein sequence ID" value="PTRK_0000990700.1"/>
    <property type="gene ID" value="PTRK_0000990700"/>
</dbReference>
<keyword evidence="7 11" id="KW-1133">Transmembrane helix</keyword>
<name>A0A0N4ZMZ0_PARTI</name>
<dbReference type="Proteomes" id="UP000038045">
    <property type="component" value="Unplaced"/>
</dbReference>
<evidence type="ECO:0000256" key="7">
    <source>
        <dbReference type="ARBA" id="ARBA00022989"/>
    </source>
</evidence>
<dbReference type="GO" id="GO:0012505">
    <property type="term" value="C:endomembrane system"/>
    <property type="evidence" value="ECO:0007669"/>
    <property type="project" value="UniProtKB-SubCell"/>
</dbReference>
<dbReference type="Gene3D" id="2.30.42.10">
    <property type="match status" value="1"/>
</dbReference>
<protein>
    <recommendedName>
        <fullName evidence="5">Membrane-bound transcription factor site-2 protease</fullName>
        <ecNumber evidence="4">3.4.24.85</ecNumber>
    </recommendedName>
    <alternativeName>
        <fullName evidence="9">Endopeptidase S2P</fullName>
    </alternativeName>
</protein>
<evidence type="ECO:0000256" key="6">
    <source>
        <dbReference type="ARBA" id="ARBA00022692"/>
    </source>
</evidence>
<dbReference type="AlphaFoldDB" id="A0A0N4ZMZ0"/>
<dbReference type="STRING" id="131310.A0A0N4ZMZ0"/>
<keyword evidence="8 11" id="KW-0472">Membrane</keyword>
<evidence type="ECO:0000256" key="1">
    <source>
        <dbReference type="ARBA" id="ARBA00001350"/>
    </source>
</evidence>
<evidence type="ECO:0000256" key="3">
    <source>
        <dbReference type="ARBA" id="ARBA00009989"/>
    </source>
</evidence>
<dbReference type="Pfam" id="PF02163">
    <property type="entry name" value="Peptidase_M50"/>
    <property type="match status" value="1"/>
</dbReference>
<feature type="transmembrane region" description="Helical" evidence="11">
    <location>
        <begin position="375"/>
        <end position="394"/>
    </location>
</feature>
<dbReference type="PANTHER" id="PTHR13325:SF3">
    <property type="entry name" value="MEMBRANE-BOUND TRANSCRIPTION FACTOR SITE-2 PROTEASE"/>
    <property type="match status" value="1"/>
</dbReference>
<accession>A0A0N4ZMZ0</accession>
<comment type="subcellular location">
    <subcellularLocation>
        <location evidence="2">Endomembrane system</location>
        <topology evidence="2">Multi-pass membrane protein</topology>
    </subcellularLocation>
</comment>
<evidence type="ECO:0000313" key="14">
    <source>
        <dbReference type="WBParaSite" id="PTRK_0000990700.1"/>
    </source>
</evidence>
<evidence type="ECO:0000259" key="12">
    <source>
        <dbReference type="Pfam" id="PF02163"/>
    </source>
</evidence>
<feature type="transmembrane region" description="Helical" evidence="11">
    <location>
        <begin position="43"/>
        <end position="63"/>
    </location>
</feature>
<comment type="catalytic activity">
    <reaction evidence="1">
        <text>Cleaves several transcription factors that are type-2 transmembrane proteins within membrane-spanning domains. Known substrates include sterol regulatory element-binding protein (SREBP) -1, SREBP-2 and forms of the transcriptional activator ATF6. SREBP-2 is cleaved at the site 477-DRSRILL-|-CVLTFLCLSFNPLTSLLQWGGA-505. The residues Asn-Pro, 11 residues distal to the site of cleavage in the membrane-spanning domain, are important for cleavage by S2P endopeptidase. Replacement of either of these residues does not prevent cleavage, but there is no cleavage if both of these residues are replaced.</text>
        <dbReference type="EC" id="3.4.24.85"/>
    </reaction>
</comment>
<feature type="transmembrane region" description="Helical" evidence="11">
    <location>
        <begin position="75"/>
        <end position="92"/>
    </location>
</feature>
<sequence length="448" mass="50902">MVTQKPIDAIDTAIMLVVSRHREPQQSGITPIIPGVNLPLSQIPIFVIVLIICGVFHEIGHAFASLHSNVKVNGFGFFIVAVYPGAFTDINTEQLERSSYSNKLWIFCAGIWHNIILAAFFALLFFTSPIILAPFYSDNSGILVTEVFEESGLSGIAGLRPGHIITSINGCDVYNTSSYFDCLNAIDIGVHPNGYLIDSEMVYQQTATNYDVIDNEVRCCDEFQNTTISSHLCFIYNKQQDIKEINYVTPAITFPETIGLKKLQRTTKQQININNNRILQKKFSCFPAKQVTDLEKCYYDSKNIFTKLNNMECVTPALFNGTFLVRIEIKNENKPVLFIGKLDELRFMIDAYHLTPRFNFLPTWPPIMFELICKYFITFSLALALINAVPCYSLDGQFICRTIIEYYYGGKRRRKREKAIALSLLVGSFVFLANFIISLIKFIVLHWN</sequence>
<evidence type="ECO:0000256" key="5">
    <source>
        <dbReference type="ARBA" id="ARBA00014400"/>
    </source>
</evidence>
<dbReference type="PRINTS" id="PR01000">
    <property type="entry name" value="SREBPS2PTASE"/>
</dbReference>
<evidence type="ECO:0000256" key="2">
    <source>
        <dbReference type="ARBA" id="ARBA00004127"/>
    </source>
</evidence>
<evidence type="ECO:0000256" key="10">
    <source>
        <dbReference type="ARBA" id="ARBA00045828"/>
    </source>
</evidence>
<comment type="function">
    <text evidence="10">Zinc metalloprotease that mediates intramembrane proteolysis of proteins such as ATF6, ATF6B, SREBF1/SREBP1 and SREBF2/SREBP2. Catalyzes the second step in the proteolytic activation of the sterol regulatory element-binding proteins (SREBPs) SREBF1/SREBP1 and SREBF2/SREBP2: cleaves SREBPs within the first transmembrane segment, thereby releasing the N-terminal segment with a portion of the transmembrane segment attached. Mature N-terminal SREBP fragments shuttle to the nucleus and activate gene transcription. Also mediates the second step in the proteolytic activation of the cyclic AMP-dependent transcription factor ATF-6 (ATF6 and ATF6B). Involved in intramembrane proteolysis during bone formation. In astrocytes and osteoblasts, upon DNA damage and ER stress, mediates the second step of the regulated intramembrane proteolytic activation of the transcription factor CREB3L1, leading to the inhibition of cell-cycle progression.</text>
</comment>
<dbReference type="GO" id="GO:0005737">
    <property type="term" value="C:cytoplasm"/>
    <property type="evidence" value="ECO:0007669"/>
    <property type="project" value="TreeGrafter"/>
</dbReference>
<dbReference type="InterPro" id="IPR008915">
    <property type="entry name" value="Peptidase_M50"/>
</dbReference>